<evidence type="ECO:0000313" key="1">
    <source>
        <dbReference type="EMBL" id="MBS0026857.1"/>
    </source>
</evidence>
<dbReference type="RefSeq" id="WP_211971955.1">
    <property type="nucleotide sequence ID" value="NZ_CBFHAM010000065.1"/>
</dbReference>
<comment type="caution">
    <text evidence="1">The sequence shown here is derived from an EMBL/GenBank/DDBJ whole genome shotgun (WGS) entry which is preliminary data.</text>
</comment>
<dbReference type="EMBL" id="JAGTXB010000002">
    <property type="protein sequence ID" value="MBS0026857.1"/>
    <property type="molecule type" value="Genomic_DNA"/>
</dbReference>
<sequence>MHFSFGENNTLKLIEERSYTDFSYKFNRVTNMITEQKETDIYPTAPGAVTICKFSYIKVQ</sequence>
<name>A0ABS5IV65_9BACT</name>
<dbReference type="Proteomes" id="UP000676386">
    <property type="component" value="Unassembled WGS sequence"/>
</dbReference>
<reference evidence="1 2" key="1">
    <citation type="submission" date="2021-04" db="EMBL/GenBank/DDBJ databases">
        <title>Chitinophaga sp. nov., isolated from the rhizosphere soil.</title>
        <authorList>
            <person name="He S."/>
        </authorList>
    </citation>
    <scope>NUCLEOTIDE SEQUENCE [LARGE SCALE GENOMIC DNA]</scope>
    <source>
        <strain evidence="1 2">2R12</strain>
    </source>
</reference>
<organism evidence="1 2">
    <name type="scientific">Chitinophaga hostae</name>
    <dbReference type="NCBI Taxonomy" id="2831022"/>
    <lineage>
        <taxon>Bacteria</taxon>
        <taxon>Pseudomonadati</taxon>
        <taxon>Bacteroidota</taxon>
        <taxon>Chitinophagia</taxon>
        <taxon>Chitinophagales</taxon>
        <taxon>Chitinophagaceae</taxon>
        <taxon>Chitinophaga</taxon>
    </lineage>
</organism>
<accession>A0ABS5IV65</accession>
<protein>
    <submittedName>
        <fullName evidence="1">Uncharacterized protein</fullName>
    </submittedName>
</protein>
<gene>
    <name evidence="1" type="ORF">KE626_06015</name>
</gene>
<evidence type="ECO:0000313" key="2">
    <source>
        <dbReference type="Proteomes" id="UP000676386"/>
    </source>
</evidence>
<keyword evidence="2" id="KW-1185">Reference proteome</keyword>
<proteinExistence type="predicted"/>